<keyword evidence="2" id="KW-1185">Reference proteome</keyword>
<dbReference type="EMBL" id="JARJCW010000055">
    <property type="protein sequence ID" value="KAJ7202414.1"/>
    <property type="molecule type" value="Genomic_DNA"/>
</dbReference>
<dbReference type="AlphaFoldDB" id="A0AAD6V8A3"/>
<evidence type="ECO:0000313" key="1">
    <source>
        <dbReference type="EMBL" id="KAJ7202414.1"/>
    </source>
</evidence>
<proteinExistence type="predicted"/>
<reference evidence="1" key="1">
    <citation type="submission" date="2023-03" db="EMBL/GenBank/DDBJ databases">
        <title>Massive genome expansion in bonnet fungi (Mycena s.s.) driven by repeated elements and novel gene families across ecological guilds.</title>
        <authorList>
            <consortium name="Lawrence Berkeley National Laboratory"/>
            <person name="Harder C.B."/>
            <person name="Miyauchi S."/>
            <person name="Viragh M."/>
            <person name="Kuo A."/>
            <person name="Thoen E."/>
            <person name="Andreopoulos B."/>
            <person name="Lu D."/>
            <person name="Skrede I."/>
            <person name="Drula E."/>
            <person name="Henrissat B."/>
            <person name="Morin E."/>
            <person name="Kohler A."/>
            <person name="Barry K."/>
            <person name="LaButti K."/>
            <person name="Morin E."/>
            <person name="Salamov A."/>
            <person name="Lipzen A."/>
            <person name="Mereny Z."/>
            <person name="Hegedus B."/>
            <person name="Baldrian P."/>
            <person name="Stursova M."/>
            <person name="Weitz H."/>
            <person name="Taylor A."/>
            <person name="Grigoriev I.V."/>
            <person name="Nagy L.G."/>
            <person name="Martin F."/>
            <person name="Kauserud H."/>
        </authorList>
    </citation>
    <scope>NUCLEOTIDE SEQUENCE</scope>
    <source>
        <strain evidence="1">9144</strain>
    </source>
</reference>
<comment type="caution">
    <text evidence="1">The sequence shown here is derived from an EMBL/GenBank/DDBJ whole genome shotgun (WGS) entry which is preliminary data.</text>
</comment>
<evidence type="ECO:0008006" key="3">
    <source>
        <dbReference type="Google" id="ProtNLM"/>
    </source>
</evidence>
<gene>
    <name evidence="1" type="ORF">GGX14DRAFT_654465</name>
</gene>
<organism evidence="1 2">
    <name type="scientific">Mycena pura</name>
    <dbReference type="NCBI Taxonomy" id="153505"/>
    <lineage>
        <taxon>Eukaryota</taxon>
        <taxon>Fungi</taxon>
        <taxon>Dikarya</taxon>
        <taxon>Basidiomycota</taxon>
        <taxon>Agaricomycotina</taxon>
        <taxon>Agaricomycetes</taxon>
        <taxon>Agaricomycetidae</taxon>
        <taxon>Agaricales</taxon>
        <taxon>Marasmiineae</taxon>
        <taxon>Mycenaceae</taxon>
        <taxon>Mycena</taxon>
    </lineage>
</organism>
<sequence>MFSSFSILTAHAGLKSGKLVAALWKLKLEKIDPHCKPIHISFLPSYTIHLAPSSSNGLGRESLRRFLGMMVWREPASVPVARVPPEILCEIFGYFTSRNYWDERKELASLHKADLLVLARVYSRSSWALQRSSDPQRLTEFLGAVLDSLIFTILHTLDVLRTGYPIFWPVEFEALARRSAFQNTTRSLDPLAVCITQDEFLRSLPVAALGSLESLAIADHPAVTVGPRQYVLLTDALLSRLTWSDDDADSHWHPRAYLVPRLNRLHCAALFRFSPQFYRDFIASWIAAAGSAPFENSPFRLKGASSKVADGV</sequence>
<name>A0AAD6V8A3_9AGAR</name>
<evidence type="ECO:0000313" key="2">
    <source>
        <dbReference type="Proteomes" id="UP001219525"/>
    </source>
</evidence>
<accession>A0AAD6V8A3</accession>
<dbReference type="Proteomes" id="UP001219525">
    <property type="component" value="Unassembled WGS sequence"/>
</dbReference>
<protein>
    <recommendedName>
        <fullName evidence="3">F-box domain-containing protein</fullName>
    </recommendedName>
</protein>